<protein>
    <submittedName>
        <fullName evidence="1">Uncharacterized protein</fullName>
    </submittedName>
</protein>
<organism evidence="1">
    <name type="scientific">uncultured Thiotrichaceae bacterium</name>
    <dbReference type="NCBI Taxonomy" id="298394"/>
    <lineage>
        <taxon>Bacteria</taxon>
        <taxon>Pseudomonadati</taxon>
        <taxon>Pseudomonadota</taxon>
        <taxon>Gammaproteobacteria</taxon>
        <taxon>Thiotrichales</taxon>
        <taxon>Thiotrichaceae</taxon>
        <taxon>environmental samples</taxon>
    </lineage>
</organism>
<dbReference type="InterPro" id="IPR045502">
    <property type="entry name" value="DUF6489"/>
</dbReference>
<accession>A0A6S6TAN7</accession>
<gene>
    <name evidence="1" type="ORF">HELGO_WM15637</name>
</gene>
<evidence type="ECO:0000313" key="1">
    <source>
        <dbReference type="EMBL" id="CAA6820391.1"/>
    </source>
</evidence>
<dbReference type="Pfam" id="PF20099">
    <property type="entry name" value="DUF6489"/>
    <property type="match status" value="1"/>
</dbReference>
<dbReference type="AlphaFoldDB" id="A0A6S6TAN7"/>
<sequence length="77" mass="8591">MNVKFDVDMTPEELRRLMGLPDVQAFNAKVMEDMMTKMKEGAEGYDPMSIFTSSIGSNMDIAKQWMGMMGGFNGNGK</sequence>
<dbReference type="EMBL" id="CACVAT010000348">
    <property type="protein sequence ID" value="CAA6820391.1"/>
    <property type="molecule type" value="Genomic_DNA"/>
</dbReference>
<proteinExistence type="predicted"/>
<reference evidence="1" key="1">
    <citation type="submission" date="2020-01" db="EMBL/GenBank/DDBJ databases">
        <authorList>
            <person name="Meier V. D."/>
            <person name="Meier V D."/>
        </authorList>
    </citation>
    <scope>NUCLEOTIDE SEQUENCE</scope>
    <source>
        <strain evidence="1">HLG_WM_MAG_09</strain>
    </source>
</reference>
<name>A0A6S6TAN7_9GAMM</name>